<proteinExistence type="inferred from homology"/>
<dbReference type="PANTHER" id="PTHR30483:SF6">
    <property type="entry name" value="PERIPLASMIC BINDING PROTEIN OF ABC TRANSPORTER FOR NATURAL AMINO ACIDS"/>
    <property type="match status" value="1"/>
</dbReference>
<dbReference type="RefSeq" id="WP_059514897.1">
    <property type="nucleotide sequence ID" value="NZ_LOWA01000018.1"/>
</dbReference>
<evidence type="ECO:0000313" key="5">
    <source>
        <dbReference type="Proteomes" id="UP000062788"/>
    </source>
</evidence>
<comment type="similarity">
    <text evidence="1">Belongs to the leucine-binding protein family.</text>
</comment>
<keyword evidence="5" id="KW-1185">Reference proteome</keyword>
<dbReference type="Gene3D" id="3.40.50.2300">
    <property type="match status" value="4"/>
</dbReference>
<dbReference type="AlphaFoldDB" id="A0A103E5Z7"/>
<protein>
    <recommendedName>
        <fullName evidence="3">Leucine-binding protein domain-containing protein</fullName>
    </recommendedName>
</protein>
<reference evidence="4 5" key="1">
    <citation type="submission" date="2015-11" db="EMBL/GenBank/DDBJ databases">
        <title>Expanding the genomic diversity of Burkholderia species for the development of highly accurate diagnostics.</title>
        <authorList>
            <person name="Sahl J."/>
            <person name="Keim P."/>
            <person name="Wagner D."/>
        </authorList>
    </citation>
    <scope>NUCLEOTIDE SEQUENCE [LARGE SCALE GENOMIC DNA]</scope>
    <source>
        <strain evidence="4 5">TSV85</strain>
    </source>
</reference>
<feature type="domain" description="Leucine-binding protein" evidence="3">
    <location>
        <begin position="43"/>
        <end position="185"/>
    </location>
</feature>
<evidence type="ECO:0000313" key="4">
    <source>
        <dbReference type="EMBL" id="KVE28651.1"/>
    </source>
</evidence>
<accession>A0A103E5Z7</accession>
<evidence type="ECO:0000256" key="1">
    <source>
        <dbReference type="ARBA" id="ARBA00010062"/>
    </source>
</evidence>
<dbReference type="InterPro" id="IPR028081">
    <property type="entry name" value="Leu-bd"/>
</dbReference>
<dbReference type="EMBL" id="LOWA01000018">
    <property type="protein sequence ID" value="KVE28651.1"/>
    <property type="molecule type" value="Genomic_DNA"/>
</dbReference>
<dbReference type="Pfam" id="PF13458">
    <property type="entry name" value="Peripla_BP_6"/>
    <property type="match status" value="1"/>
</dbReference>
<dbReference type="Proteomes" id="UP000062788">
    <property type="component" value="Unassembled WGS sequence"/>
</dbReference>
<dbReference type="SUPFAM" id="SSF53822">
    <property type="entry name" value="Periplasmic binding protein-like I"/>
    <property type="match status" value="1"/>
</dbReference>
<comment type="caution">
    <text evidence="4">The sequence shown here is derived from an EMBL/GenBank/DDBJ whole genome shotgun (WGS) entry which is preliminary data.</text>
</comment>
<dbReference type="InterPro" id="IPR028082">
    <property type="entry name" value="Peripla_BP_I"/>
</dbReference>
<dbReference type="InterPro" id="IPR051010">
    <property type="entry name" value="BCAA_transport"/>
</dbReference>
<dbReference type="PANTHER" id="PTHR30483">
    <property type="entry name" value="LEUCINE-SPECIFIC-BINDING PROTEIN"/>
    <property type="match status" value="1"/>
</dbReference>
<name>A0A103E5Z7_9BURK</name>
<keyword evidence="2" id="KW-0732">Signal</keyword>
<organism evidence="4 5">
    <name type="scientific">Burkholderia singularis</name>
    <dbReference type="NCBI Taxonomy" id="1503053"/>
    <lineage>
        <taxon>Bacteria</taxon>
        <taxon>Pseudomonadati</taxon>
        <taxon>Pseudomonadota</taxon>
        <taxon>Betaproteobacteria</taxon>
        <taxon>Burkholderiales</taxon>
        <taxon>Burkholderiaceae</taxon>
        <taxon>Burkholderia</taxon>
        <taxon>pseudomallei group</taxon>
    </lineage>
</organism>
<evidence type="ECO:0000256" key="2">
    <source>
        <dbReference type="ARBA" id="ARBA00022729"/>
    </source>
</evidence>
<sequence length="329" mass="34977">MKRVSPTIGVAIRYDLQAAPHARTFFRTLALARNEYPRIAALRFVFADDLGTREGALRAAEQFERAGARIVIGHMSSDAAQAVVSRYAQSGTLLLLPTATASSLTANGSPVLRLCAPDCVLASRLVAHLASNGWRRLRVACEPTRHGQQLAADIADAASLHGIAVLNDDDASPGTCSVFVGSAQASADYVLKRRDAGCTEPIFLTDDAASASLAERIGDAAHVRIVGFAPAYALARGEAFARSYVRWYAENPGVNALETFAALHIAAQLAAGPGVDPQRIGDVSFDTPVARVRFSARQNRDTAHAIWSLKSGRLMLEQVIEAGASNESI</sequence>
<evidence type="ECO:0000259" key="3">
    <source>
        <dbReference type="Pfam" id="PF13458"/>
    </source>
</evidence>
<gene>
    <name evidence="4" type="ORF">WS67_07990</name>
</gene>